<evidence type="ECO:0000313" key="1">
    <source>
        <dbReference type="EMBL" id="AWR95718.1"/>
    </source>
</evidence>
<dbReference type="AlphaFoldDB" id="A0A2U9II61"/>
<name>A0A2U9II61_9CREN</name>
<dbReference type="OrthoDB" id="42171at2157"/>
<evidence type="ECO:0000313" key="2">
    <source>
        <dbReference type="Proteomes" id="UP000248044"/>
    </source>
</evidence>
<protein>
    <recommendedName>
        <fullName evidence="3">PaREP1 family protein</fullName>
    </recommendedName>
</protein>
<dbReference type="Pfam" id="PF05942">
    <property type="entry name" value="PaREP1"/>
    <property type="match status" value="1"/>
</dbReference>
<proteinExistence type="predicted"/>
<organism evidence="1 2">
    <name type="scientific">Acidianus brierleyi</name>
    <dbReference type="NCBI Taxonomy" id="41673"/>
    <lineage>
        <taxon>Archaea</taxon>
        <taxon>Thermoproteota</taxon>
        <taxon>Thermoprotei</taxon>
        <taxon>Sulfolobales</taxon>
        <taxon>Sulfolobaceae</taxon>
        <taxon>Acidianus</taxon>
    </lineage>
</organism>
<dbReference type="InterPro" id="IPR010268">
    <property type="entry name" value="PaREP1"/>
</dbReference>
<dbReference type="Proteomes" id="UP000248044">
    <property type="component" value="Chromosome"/>
</dbReference>
<accession>A0A2U9II61</accession>
<reference evidence="1 2" key="1">
    <citation type="submission" date="2018-05" db="EMBL/GenBank/DDBJ databases">
        <title>Complete Genome Sequences of Extremely Thermoacidophilic, Metal-Mobilizing Type-Strain Members of the Archaeal Family Sulfolobaceae: Acidianus brierleyi DSM-1651T, Acidianus sulfidivorans DSM-18786T, Metallosphaera hakonensis DSM-7519T, and Metallosphaera prunae DSM-10039T.</title>
        <authorList>
            <person name="Counts J.A."/>
            <person name="Kelly R.M."/>
        </authorList>
    </citation>
    <scope>NUCLEOTIDE SEQUENCE [LARGE SCALE GENOMIC DNA]</scope>
    <source>
        <strain evidence="1 2">DSM 1651</strain>
    </source>
</reference>
<dbReference type="EMBL" id="CP029289">
    <property type="protein sequence ID" value="AWR95718.1"/>
    <property type="molecule type" value="Genomic_DNA"/>
</dbReference>
<dbReference type="Gene3D" id="1.20.120.330">
    <property type="entry name" value="Nucleotidyltransferases domain 2"/>
    <property type="match status" value="1"/>
</dbReference>
<evidence type="ECO:0008006" key="3">
    <source>
        <dbReference type="Google" id="ProtNLM"/>
    </source>
</evidence>
<dbReference type="KEGG" id="abri:DFR85_15110"/>
<gene>
    <name evidence="1" type="ORF">DFR85_15110</name>
</gene>
<dbReference type="PANTHER" id="PTHR34237:SF4">
    <property type="entry name" value="PAREP1 FAMILY PROTEIN"/>
    <property type="match status" value="1"/>
</dbReference>
<dbReference type="PANTHER" id="PTHR34237">
    <property type="entry name" value="PAREP8-RELATED"/>
    <property type="match status" value="1"/>
</dbReference>
<keyword evidence="2" id="KW-1185">Reference proteome</keyword>
<sequence>MLTKDLIEKLLKEADELLSKNDIIQASEKYYKAAEEAIKILSFNNSIKIISKVNQIGHWNSKLYFNAIDELDNIYPNIRSLWISAWILHVEGFHEARLTQENVKLLKNDIEKIIKLI</sequence>